<gene>
    <name evidence="3" type="ORF">Gorai_015456</name>
</gene>
<accession>A0A7J8P637</accession>
<dbReference type="EMBL" id="JABEZZ010000004">
    <property type="protein sequence ID" value="MBA0584654.1"/>
    <property type="molecule type" value="Genomic_DNA"/>
</dbReference>
<proteinExistence type="predicted"/>
<keyword evidence="2" id="KW-1133">Transmembrane helix</keyword>
<dbReference type="PANTHER" id="PTHR37390">
    <property type="entry name" value="OS02G0592500 PROTEIN"/>
    <property type="match status" value="1"/>
</dbReference>
<name>A0A7J8P637_GOSRA</name>
<reference evidence="3 4" key="1">
    <citation type="journal article" date="2019" name="Genome Biol. Evol.">
        <title>Insights into the evolution of the New World diploid cottons (Gossypium, subgenus Houzingenia) based on genome sequencing.</title>
        <authorList>
            <person name="Grover C.E."/>
            <person name="Arick M.A. 2nd"/>
            <person name="Thrash A."/>
            <person name="Conover J.L."/>
            <person name="Sanders W.S."/>
            <person name="Peterson D.G."/>
            <person name="Frelichowski J.E."/>
            <person name="Scheffler J.A."/>
            <person name="Scheffler B.E."/>
            <person name="Wendel J.F."/>
        </authorList>
    </citation>
    <scope>NUCLEOTIDE SEQUENCE [LARGE SCALE GENOMIC DNA]</scope>
    <source>
        <strain evidence="3">8</strain>
        <tissue evidence="3">Leaf</tissue>
    </source>
</reference>
<dbReference type="PANTHER" id="PTHR37390:SF1">
    <property type="entry name" value="FOLATE-BINDING PROTEIN 1"/>
    <property type="match status" value="1"/>
</dbReference>
<evidence type="ECO:0000256" key="1">
    <source>
        <dbReference type="SAM" id="MobiDB-lite"/>
    </source>
</evidence>
<comment type="caution">
    <text evidence="3">The sequence shown here is derived from an EMBL/GenBank/DDBJ whole genome shotgun (WGS) entry which is preliminary data.</text>
</comment>
<evidence type="ECO:0000313" key="3">
    <source>
        <dbReference type="EMBL" id="MBA0584654.1"/>
    </source>
</evidence>
<evidence type="ECO:0000256" key="2">
    <source>
        <dbReference type="SAM" id="Phobius"/>
    </source>
</evidence>
<feature type="region of interest" description="Disordered" evidence="1">
    <location>
        <begin position="1"/>
        <end position="27"/>
    </location>
</feature>
<dbReference type="AlphaFoldDB" id="A0A7J8P637"/>
<keyword evidence="2" id="KW-0812">Transmembrane</keyword>
<dbReference type="InterPro" id="IPR053305">
    <property type="entry name" value="Folate-binding_rcpt-like"/>
</dbReference>
<dbReference type="Proteomes" id="UP000593578">
    <property type="component" value="Unassembled WGS sequence"/>
</dbReference>
<evidence type="ECO:0008006" key="5">
    <source>
        <dbReference type="Google" id="ProtNLM"/>
    </source>
</evidence>
<feature type="non-terminal residue" evidence="3">
    <location>
        <position position="209"/>
    </location>
</feature>
<protein>
    <recommendedName>
        <fullName evidence="5">Folate receptor-like domain-containing protein</fullName>
    </recommendedName>
</protein>
<evidence type="ECO:0000313" key="4">
    <source>
        <dbReference type="Proteomes" id="UP000593578"/>
    </source>
</evidence>
<sequence length="209" mass="22578">GGLCVSQGGRFPPFSSEGKPPKRVGKGHKDLTLCRVFRKKTCCDAAQTHPALLSIRRLALTGEASEECLHLVFRACSNAYFSMDAKTQVLAPCGANDFVCGRASEWASNGTELCLAAGFRVEQSVGMHGGIEELSCYGGKASLDSIADSWGASRSEKPHKTGNSGLLEDFQQWLQDMPSNERVSWAVGGLVLTAGLLFIRFCYFLLVNH</sequence>
<organism evidence="3 4">
    <name type="scientific">Gossypium raimondii</name>
    <name type="common">Peruvian cotton</name>
    <name type="synonym">Gossypium klotzschianum subsp. raimondii</name>
    <dbReference type="NCBI Taxonomy" id="29730"/>
    <lineage>
        <taxon>Eukaryota</taxon>
        <taxon>Viridiplantae</taxon>
        <taxon>Streptophyta</taxon>
        <taxon>Embryophyta</taxon>
        <taxon>Tracheophyta</taxon>
        <taxon>Spermatophyta</taxon>
        <taxon>Magnoliopsida</taxon>
        <taxon>eudicotyledons</taxon>
        <taxon>Gunneridae</taxon>
        <taxon>Pentapetalae</taxon>
        <taxon>rosids</taxon>
        <taxon>malvids</taxon>
        <taxon>Malvales</taxon>
        <taxon>Malvaceae</taxon>
        <taxon>Malvoideae</taxon>
        <taxon>Gossypium</taxon>
    </lineage>
</organism>
<feature type="transmembrane region" description="Helical" evidence="2">
    <location>
        <begin position="185"/>
        <end position="206"/>
    </location>
</feature>
<keyword evidence="2" id="KW-0472">Membrane</keyword>